<dbReference type="GeneID" id="3565573"/>
<dbReference type="InParanoid" id="G5EGM0"/>
<dbReference type="FunCoup" id="G5EGM0">
    <property type="interactions" value="284"/>
</dbReference>
<name>G5EGM0_CAEEL</name>
<evidence type="ECO:0000256" key="1">
    <source>
        <dbReference type="SAM" id="Phobius"/>
    </source>
</evidence>
<dbReference type="RefSeq" id="NP_001370192.1">
    <property type="nucleotide sequence ID" value="NM_001383912.3"/>
</dbReference>
<keyword evidence="3" id="KW-1185">Reference proteome</keyword>
<dbReference type="Proteomes" id="UP000001940">
    <property type="component" value="Chromosome II"/>
</dbReference>
<evidence type="ECO:0000313" key="2">
    <source>
        <dbReference type="EMBL" id="CAI46595.2"/>
    </source>
</evidence>
<protein>
    <submittedName>
        <fullName evidence="2">Neuropeptide-Like Protein</fullName>
    </submittedName>
</protein>
<evidence type="ECO:0000313" key="3">
    <source>
        <dbReference type="Proteomes" id="UP000001940"/>
    </source>
</evidence>
<dbReference type="KEGG" id="cel:CELE_H32K21.1"/>
<dbReference type="SMR" id="G5EGM0"/>
<sequence>MPSYHTVIIILLISIISTTSFILQDLPLERFERSGHGSDELLGGGSQFDRHIRSGLSYRPMPNLMARYRMMSG</sequence>
<dbReference type="PaxDb" id="6239-H32K21.1"/>
<dbReference type="HOGENOM" id="CLU_2707165_0_0_1"/>
<proteinExistence type="predicted"/>
<feature type="transmembrane region" description="Helical" evidence="1">
    <location>
        <begin position="6"/>
        <end position="23"/>
    </location>
</feature>
<dbReference type="EMBL" id="BX284602">
    <property type="protein sequence ID" value="CAI46595.2"/>
    <property type="molecule type" value="Genomic_DNA"/>
</dbReference>
<accession>G5EGM0</accession>
<dbReference type="eggNOG" id="ENOG502TJ6Z">
    <property type="taxonomic scope" value="Eukaryota"/>
</dbReference>
<reference evidence="2 3" key="1">
    <citation type="journal article" date="1998" name="Science">
        <title>Genome sequence of the nematode C. elegans: a platform for investigating biology.</title>
        <authorList>
            <consortium name="The C. elegans sequencing consortium"/>
            <person name="Sulson J.E."/>
            <person name="Waterston R."/>
        </authorList>
    </citation>
    <scope>NUCLEOTIDE SEQUENCE [LARGE SCALE GENOMIC DNA]</scope>
    <source>
        <strain evidence="2 3">Bristol N2</strain>
    </source>
</reference>
<organism evidence="2 3">
    <name type="scientific">Caenorhabditis elegans</name>
    <dbReference type="NCBI Taxonomy" id="6239"/>
    <lineage>
        <taxon>Eukaryota</taxon>
        <taxon>Metazoa</taxon>
        <taxon>Ecdysozoa</taxon>
        <taxon>Nematoda</taxon>
        <taxon>Chromadorea</taxon>
        <taxon>Rhabditida</taxon>
        <taxon>Rhabditina</taxon>
        <taxon>Rhabditomorpha</taxon>
        <taxon>Rhabditoidea</taxon>
        <taxon>Rhabditidae</taxon>
        <taxon>Peloderinae</taxon>
        <taxon>Caenorhabditis</taxon>
    </lineage>
</organism>
<keyword evidence="1" id="KW-0472">Membrane</keyword>
<dbReference type="Bgee" id="WBGene00044006">
    <property type="expression patterns" value="Expressed in larva and 3 other cell types or tissues"/>
</dbReference>
<keyword evidence="1" id="KW-1133">Transmembrane helix</keyword>
<dbReference type="WormBase" id="H32K21.1">
    <property type="protein sequence ID" value="CE43397"/>
    <property type="gene ID" value="WBGene00044006"/>
    <property type="gene designation" value="nlp-82"/>
</dbReference>
<dbReference type="OMA" id="LMARYRM"/>
<dbReference type="CTD" id="3565573"/>
<keyword evidence="1" id="KW-0812">Transmembrane</keyword>
<gene>
    <name evidence="2 4" type="primary">nlp-82</name>
    <name evidence="2" type="ORF">CELE_H32K21.1</name>
    <name evidence="4" type="ORF">H32K21.1</name>
</gene>
<dbReference type="AlphaFoldDB" id="G5EGM0"/>
<dbReference type="AGR" id="WB:WBGene00044006"/>
<dbReference type="OrthoDB" id="5863885at2759"/>
<evidence type="ECO:0000313" key="4">
    <source>
        <dbReference type="WormBase" id="H32K21.1"/>
    </source>
</evidence>